<feature type="transmembrane region" description="Helical" evidence="7">
    <location>
        <begin position="221"/>
        <end position="247"/>
    </location>
</feature>
<evidence type="ECO:0000256" key="6">
    <source>
        <dbReference type="ARBA" id="ARBA00023136"/>
    </source>
</evidence>
<evidence type="ECO:0000313" key="9">
    <source>
        <dbReference type="EMBL" id="CAA2934031.1"/>
    </source>
</evidence>
<dbReference type="PANTHER" id="PTHR24186:SF37">
    <property type="entry name" value="PGG DOMAIN-CONTAINING PROTEIN"/>
    <property type="match status" value="1"/>
</dbReference>
<evidence type="ECO:0000256" key="1">
    <source>
        <dbReference type="ARBA" id="ARBA00004141"/>
    </source>
</evidence>
<dbReference type="Proteomes" id="UP000594638">
    <property type="component" value="Unassembled WGS sequence"/>
</dbReference>
<feature type="domain" description="PGG" evidence="8">
    <location>
        <begin position="90"/>
        <end position="209"/>
    </location>
</feature>
<sequence>MESAMEVNAQNLRGMTAMDVLILSRRDVRDDEIEETLKRVGAFGSTQKNSLVQINRNKSSLGLNLSFDHFDFSSNVKENRRKKMFEQKGDWLEKKRSALMVVASLIATMAFQVGVDPPSRLLQVNKTVNSQLISQFYKVLEFIFVHNHRKLYGPFLIANTTALIASLSIILLLMSGLPLKRRIVMGILMVITWIAITAVALTYLISIIVVTPEEERQRQSYVLGFAVVTWVGLIVLLLIGHMIRLIIKMIRLIIKMVRKLIKCLSPKERI</sequence>
<comment type="caution">
    <text evidence="9">The sequence shown here is derived from an EMBL/GenBank/DDBJ whole genome shotgun (WGS) entry which is preliminary data.</text>
</comment>
<dbReference type="PANTHER" id="PTHR24186">
    <property type="entry name" value="PROTEIN PHOSPHATASE 1 REGULATORY SUBUNIT"/>
    <property type="match status" value="1"/>
</dbReference>
<proteinExistence type="predicted"/>
<dbReference type="GO" id="GO:0005886">
    <property type="term" value="C:plasma membrane"/>
    <property type="evidence" value="ECO:0007669"/>
    <property type="project" value="TreeGrafter"/>
</dbReference>
<dbReference type="EMBL" id="CACTIH010000010">
    <property type="protein sequence ID" value="CAA2934031.1"/>
    <property type="molecule type" value="Genomic_DNA"/>
</dbReference>
<evidence type="ECO:0000256" key="2">
    <source>
        <dbReference type="ARBA" id="ARBA00022692"/>
    </source>
</evidence>
<keyword evidence="10" id="KW-1185">Reference proteome</keyword>
<evidence type="ECO:0000256" key="3">
    <source>
        <dbReference type="ARBA" id="ARBA00022737"/>
    </source>
</evidence>
<reference evidence="9 10" key="1">
    <citation type="submission" date="2019-12" db="EMBL/GenBank/DDBJ databases">
        <authorList>
            <person name="Alioto T."/>
            <person name="Alioto T."/>
            <person name="Gomez Garrido J."/>
        </authorList>
    </citation>
    <scope>NUCLEOTIDE SEQUENCE [LARGE SCALE GENOMIC DNA]</scope>
</reference>
<evidence type="ECO:0000259" key="8">
    <source>
        <dbReference type="Pfam" id="PF13962"/>
    </source>
</evidence>
<feature type="transmembrane region" description="Helical" evidence="7">
    <location>
        <begin position="186"/>
        <end position="209"/>
    </location>
</feature>
<dbReference type="InterPro" id="IPR026961">
    <property type="entry name" value="PGG_dom"/>
</dbReference>
<keyword evidence="3" id="KW-0677">Repeat</keyword>
<name>A0A8S0P7A7_OLEEU</name>
<dbReference type="Pfam" id="PF13962">
    <property type="entry name" value="PGG"/>
    <property type="match status" value="1"/>
</dbReference>
<accession>A0A8S0P7A7</accession>
<feature type="transmembrane region" description="Helical" evidence="7">
    <location>
        <begin position="151"/>
        <end position="174"/>
    </location>
</feature>
<comment type="subcellular location">
    <subcellularLocation>
        <location evidence="1">Membrane</location>
        <topology evidence="1">Multi-pass membrane protein</topology>
    </subcellularLocation>
</comment>
<dbReference type="OrthoDB" id="7729168at2759"/>
<keyword evidence="6 7" id="KW-0472">Membrane</keyword>
<organism evidence="9 10">
    <name type="scientific">Olea europaea subsp. europaea</name>
    <dbReference type="NCBI Taxonomy" id="158383"/>
    <lineage>
        <taxon>Eukaryota</taxon>
        <taxon>Viridiplantae</taxon>
        <taxon>Streptophyta</taxon>
        <taxon>Embryophyta</taxon>
        <taxon>Tracheophyta</taxon>
        <taxon>Spermatophyta</taxon>
        <taxon>Magnoliopsida</taxon>
        <taxon>eudicotyledons</taxon>
        <taxon>Gunneridae</taxon>
        <taxon>Pentapetalae</taxon>
        <taxon>asterids</taxon>
        <taxon>lamiids</taxon>
        <taxon>Lamiales</taxon>
        <taxon>Oleaceae</taxon>
        <taxon>Oleeae</taxon>
        <taxon>Olea</taxon>
    </lineage>
</organism>
<dbReference type="AlphaFoldDB" id="A0A8S0P7A7"/>
<keyword evidence="5" id="KW-0040">ANK repeat</keyword>
<keyword evidence="4 7" id="KW-1133">Transmembrane helix</keyword>
<evidence type="ECO:0000256" key="5">
    <source>
        <dbReference type="ARBA" id="ARBA00023043"/>
    </source>
</evidence>
<protein>
    <recommendedName>
        <fullName evidence="8">PGG domain-containing protein</fullName>
    </recommendedName>
</protein>
<evidence type="ECO:0000313" key="10">
    <source>
        <dbReference type="Proteomes" id="UP000594638"/>
    </source>
</evidence>
<evidence type="ECO:0000256" key="4">
    <source>
        <dbReference type="ARBA" id="ARBA00022989"/>
    </source>
</evidence>
<dbReference type="Gramene" id="OE9A022054T1">
    <property type="protein sequence ID" value="OE9A022054C1"/>
    <property type="gene ID" value="OE9A022054"/>
</dbReference>
<evidence type="ECO:0000256" key="7">
    <source>
        <dbReference type="SAM" id="Phobius"/>
    </source>
</evidence>
<gene>
    <name evidence="9" type="ORF">OLEA9_A022054</name>
</gene>
<keyword evidence="2 7" id="KW-0812">Transmembrane</keyword>